<dbReference type="EMBL" id="LR797499">
    <property type="protein sequence ID" value="CAB4219881.1"/>
    <property type="molecule type" value="Genomic_DNA"/>
</dbReference>
<proteinExistence type="predicted"/>
<protein>
    <submittedName>
        <fullName evidence="1">Uncharacterized protein</fullName>
    </submittedName>
</protein>
<accession>A0A6J5SYZ3</accession>
<reference evidence="1" key="1">
    <citation type="submission" date="2020-05" db="EMBL/GenBank/DDBJ databases">
        <authorList>
            <person name="Chiriac C."/>
            <person name="Salcher M."/>
            <person name="Ghai R."/>
            <person name="Kavagutti S V."/>
        </authorList>
    </citation>
    <scope>NUCLEOTIDE SEQUENCE</scope>
</reference>
<organism evidence="1">
    <name type="scientific">uncultured Caudovirales phage</name>
    <dbReference type="NCBI Taxonomy" id="2100421"/>
    <lineage>
        <taxon>Viruses</taxon>
        <taxon>Duplodnaviria</taxon>
        <taxon>Heunggongvirae</taxon>
        <taxon>Uroviricota</taxon>
        <taxon>Caudoviricetes</taxon>
        <taxon>Peduoviridae</taxon>
        <taxon>Maltschvirus</taxon>
        <taxon>Maltschvirus maltsch</taxon>
    </lineage>
</organism>
<sequence length="410" mass="45712">MAITINQNPKTYSPAYNEINFLVTSTNVAQDNFLYVCDVYITGVTPTYFRLKAAQDPTTNKAVFDIHRIIENYLTNNIDKSTYGFQRNTSSWVEYTCKFGEEYGLSSTGTTVYADLTVASAKYAFNGLWDFLEFTLYNDANYLLTSSSSLFLTSLKSKRVRSTMHSWAHFMANAANKTNVMKIVATSNTGGLTTTVVDNAFPSPATVTNDRFMRVSTGPANLNLIPSGSISFGAQPIIPTDTASYTIKIQTGALGTVTSETLTYTIDDACTKNDVLVFHWLNKYGGFDSFAFIRANTQKADITRANYKKPTGTISGSTYSYSAADNQNTVFDTRIKDKIEVLSDWLTDAESIWLEELVTSPEIYLDDATYGLVAVNVIDKAYEKKKAVSYKAFNLKLTFEYSFIRNRQRG</sequence>
<gene>
    <name evidence="1" type="ORF">UFOVP1624_10</name>
</gene>
<evidence type="ECO:0000313" key="1">
    <source>
        <dbReference type="EMBL" id="CAB4219881.1"/>
    </source>
</evidence>
<name>A0A6J5SYZ3_9CAUD</name>